<dbReference type="PROSITE" id="PS50240">
    <property type="entry name" value="TRYPSIN_DOM"/>
    <property type="match status" value="1"/>
</dbReference>
<dbReference type="PANTHER" id="PTHR24252">
    <property type="entry name" value="ACROSIN-RELATED"/>
    <property type="match status" value="1"/>
</dbReference>
<dbReference type="Proteomes" id="UP001154078">
    <property type="component" value="Chromosome 6"/>
</dbReference>
<comment type="similarity">
    <text evidence="3">Belongs to the peptidase S1 family. CLIP subfamily.</text>
</comment>
<dbReference type="Pfam" id="PF00089">
    <property type="entry name" value="Trypsin"/>
    <property type="match status" value="1"/>
</dbReference>
<dbReference type="OrthoDB" id="6339452at2759"/>
<dbReference type="EMBL" id="OV121137">
    <property type="protein sequence ID" value="CAH0559204.1"/>
    <property type="molecule type" value="Genomic_DNA"/>
</dbReference>
<keyword evidence="9" id="KW-1185">Reference proteome</keyword>
<keyword evidence="1 5" id="KW-0732">Signal</keyword>
<evidence type="ECO:0000256" key="5">
    <source>
        <dbReference type="SAM" id="SignalP"/>
    </source>
</evidence>
<evidence type="ECO:0000256" key="3">
    <source>
        <dbReference type="ARBA" id="ARBA00024195"/>
    </source>
</evidence>
<keyword evidence="4" id="KW-0720">Serine protease</keyword>
<evidence type="ECO:0000259" key="6">
    <source>
        <dbReference type="PROSITE" id="PS50240"/>
    </source>
</evidence>
<dbReference type="FunFam" id="2.40.10.10:FF:000068">
    <property type="entry name" value="transmembrane protease serine 2"/>
    <property type="match status" value="1"/>
</dbReference>
<protein>
    <submittedName>
        <fullName evidence="8">Uncharacterized protein</fullName>
    </submittedName>
</protein>
<gene>
    <name evidence="8" type="ORF">MELIAE_LOCUS9336</name>
</gene>
<sequence>MPKNMKAFYFSFVALIGVVNSQYKGDPCTDGEGSPGTCKKILECPAAIQAIQTGVLPQRCSFDGSVPIICCKNPKTSLPDPTPRPPVLTSRKAGEMSRKKCKEYAKYVYEKTDAVVPIIGAQPMTTYECGITAVPLIVGGEKAGFKEFPHMALIGYPDGNEISYRCGGSIISEHYILTAAHCIEDAELGAASAAAIGMLNINDRSRQVVKIVETIYHPGYEPPSHYNDIGLLKFEGAKINSYARPACLYSYFRINHQNALASGWGRLGYTEDTSKDLLKVKLELFGVTKCNFTYRHDYGSKRLIRGILDDTQLCAGSTKELKDTCQGDSGGPLQIFHDGTDAKCMYDLVGITSFGKACGLVKNSPGVYTRISAYIKWIEDIVWPN</sequence>
<feature type="signal peptide" evidence="5">
    <location>
        <begin position="1"/>
        <end position="21"/>
    </location>
</feature>
<evidence type="ECO:0000313" key="8">
    <source>
        <dbReference type="EMBL" id="CAH0559204.1"/>
    </source>
</evidence>
<feature type="domain" description="Peptidase S1" evidence="6">
    <location>
        <begin position="137"/>
        <end position="383"/>
    </location>
</feature>
<dbReference type="InterPro" id="IPR043504">
    <property type="entry name" value="Peptidase_S1_PA_chymotrypsin"/>
</dbReference>
<dbReference type="GO" id="GO:0006508">
    <property type="term" value="P:proteolysis"/>
    <property type="evidence" value="ECO:0007669"/>
    <property type="project" value="UniProtKB-KW"/>
</dbReference>
<evidence type="ECO:0000256" key="1">
    <source>
        <dbReference type="ARBA" id="ARBA00022729"/>
    </source>
</evidence>
<evidence type="ECO:0000256" key="4">
    <source>
        <dbReference type="RuleBase" id="RU363034"/>
    </source>
</evidence>
<accession>A0A9P0FKP7</accession>
<evidence type="ECO:0000259" key="7">
    <source>
        <dbReference type="PROSITE" id="PS51888"/>
    </source>
</evidence>
<reference evidence="8" key="1">
    <citation type="submission" date="2021-12" db="EMBL/GenBank/DDBJ databases">
        <authorList>
            <person name="King R."/>
        </authorList>
    </citation>
    <scope>NUCLEOTIDE SEQUENCE</scope>
</reference>
<dbReference type="InterPro" id="IPR033116">
    <property type="entry name" value="TRYPSIN_SER"/>
</dbReference>
<dbReference type="SMART" id="SM00680">
    <property type="entry name" value="CLIP"/>
    <property type="match status" value="1"/>
</dbReference>
<dbReference type="GO" id="GO:0004252">
    <property type="term" value="F:serine-type endopeptidase activity"/>
    <property type="evidence" value="ECO:0007669"/>
    <property type="project" value="InterPro"/>
</dbReference>
<keyword evidence="2" id="KW-1015">Disulfide bond</keyword>
<keyword evidence="4" id="KW-0645">Protease</keyword>
<dbReference type="InterPro" id="IPR018114">
    <property type="entry name" value="TRYPSIN_HIS"/>
</dbReference>
<proteinExistence type="inferred from homology"/>
<dbReference type="InterPro" id="IPR009003">
    <property type="entry name" value="Peptidase_S1_PA"/>
</dbReference>
<dbReference type="PANTHER" id="PTHR24252:SF7">
    <property type="entry name" value="HYALIN"/>
    <property type="match status" value="1"/>
</dbReference>
<dbReference type="SMART" id="SM00020">
    <property type="entry name" value="Tryp_SPc"/>
    <property type="match status" value="1"/>
</dbReference>
<dbReference type="PROSITE" id="PS51888">
    <property type="entry name" value="CLIP"/>
    <property type="match status" value="1"/>
</dbReference>
<feature type="domain" description="Clip" evidence="7">
    <location>
        <begin position="27"/>
        <end position="71"/>
    </location>
</feature>
<evidence type="ECO:0000313" key="9">
    <source>
        <dbReference type="Proteomes" id="UP001154078"/>
    </source>
</evidence>
<name>A0A9P0FKP7_BRAAE</name>
<dbReference type="InterPro" id="IPR001254">
    <property type="entry name" value="Trypsin_dom"/>
</dbReference>
<organism evidence="8 9">
    <name type="scientific">Brassicogethes aeneus</name>
    <name type="common">Rape pollen beetle</name>
    <name type="synonym">Meligethes aeneus</name>
    <dbReference type="NCBI Taxonomy" id="1431903"/>
    <lineage>
        <taxon>Eukaryota</taxon>
        <taxon>Metazoa</taxon>
        <taxon>Ecdysozoa</taxon>
        <taxon>Arthropoda</taxon>
        <taxon>Hexapoda</taxon>
        <taxon>Insecta</taxon>
        <taxon>Pterygota</taxon>
        <taxon>Neoptera</taxon>
        <taxon>Endopterygota</taxon>
        <taxon>Coleoptera</taxon>
        <taxon>Polyphaga</taxon>
        <taxon>Cucujiformia</taxon>
        <taxon>Nitidulidae</taxon>
        <taxon>Meligethinae</taxon>
        <taxon>Brassicogethes</taxon>
    </lineage>
</organism>
<dbReference type="CDD" id="cd00190">
    <property type="entry name" value="Tryp_SPc"/>
    <property type="match status" value="1"/>
</dbReference>
<evidence type="ECO:0000256" key="2">
    <source>
        <dbReference type="ARBA" id="ARBA00023157"/>
    </source>
</evidence>
<dbReference type="AlphaFoldDB" id="A0A9P0FKP7"/>
<dbReference type="InterPro" id="IPR022700">
    <property type="entry name" value="CLIP"/>
</dbReference>
<dbReference type="Gene3D" id="2.40.10.10">
    <property type="entry name" value="Trypsin-like serine proteases"/>
    <property type="match status" value="1"/>
</dbReference>
<dbReference type="PROSITE" id="PS00134">
    <property type="entry name" value="TRYPSIN_HIS"/>
    <property type="match status" value="1"/>
</dbReference>
<dbReference type="PRINTS" id="PR00722">
    <property type="entry name" value="CHYMOTRYPSIN"/>
</dbReference>
<keyword evidence="4" id="KW-0378">Hydrolase</keyword>
<dbReference type="PROSITE" id="PS00135">
    <property type="entry name" value="TRYPSIN_SER"/>
    <property type="match status" value="1"/>
</dbReference>
<dbReference type="SUPFAM" id="SSF50494">
    <property type="entry name" value="Trypsin-like serine proteases"/>
    <property type="match status" value="1"/>
</dbReference>
<feature type="chain" id="PRO_5040108680" evidence="5">
    <location>
        <begin position="22"/>
        <end position="385"/>
    </location>
</feature>
<dbReference type="InterPro" id="IPR001314">
    <property type="entry name" value="Peptidase_S1A"/>
</dbReference>